<name>A0A0R2A2T5_9LACO</name>
<dbReference type="PANTHER" id="PTHR38041:SF1">
    <property type="entry name" value="CHORISMATE MUTASE"/>
    <property type="match status" value="1"/>
</dbReference>
<dbReference type="GO" id="GO:0046417">
    <property type="term" value="P:chorismate metabolic process"/>
    <property type="evidence" value="ECO:0007669"/>
    <property type="project" value="InterPro"/>
</dbReference>
<dbReference type="PROSITE" id="PS51168">
    <property type="entry name" value="CHORISMATE_MUT_2"/>
    <property type="match status" value="1"/>
</dbReference>
<dbReference type="InterPro" id="IPR036263">
    <property type="entry name" value="Chorismate_II_sf"/>
</dbReference>
<gene>
    <name evidence="3" type="ORF">FC26_GL001756</name>
</gene>
<dbReference type="Gene3D" id="1.20.59.10">
    <property type="entry name" value="Chorismate mutase"/>
    <property type="match status" value="1"/>
</dbReference>
<sequence>MDELRKQIDEYDNQIMTALDKRYDVVKQVAKYKEAHGLPVLQFDRMTQLVDRLTETYGSENLSSDFIAQLYDLIMHHAIELENETIDD</sequence>
<dbReference type="InterPro" id="IPR051331">
    <property type="entry name" value="Chorismate_mutase-related"/>
</dbReference>
<dbReference type="GO" id="GO:0004106">
    <property type="term" value="F:chorismate mutase activity"/>
    <property type="evidence" value="ECO:0007669"/>
    <property type="project" value="InterPro"/>
</dbReference>
<dbReference type="SMART" id="SM00830">
    <property type="entry name" value="CM_2"/>
    <property type="match status" value="1"/>
</dbReference>
<evidence type="ECO:0000313" key="3">
    <source>
        <dbReference type="EMBL" id="KRM61678.1"/>
    </source>
</evidence>
<dbReference type="OrthoDB" id="9802281at2"/>
<evidence type="ECO:0000256" key="1">
    <source>
        <dbReference type="ARBA" id="ARBA00023235"/>
    </source>
</evidence>
<keyword evidence="1" id="KW-0413">Isomerase</keyword>
<protein>
    <recommendedName>
        <fullName evidence="2">Chorismate mutase domain-containing protein</fullName>
    </recommendedName>
</protein>
<dbReference type="EMBL" id="AYYY01000025">
    <property type="protein sequence ID" value="KRM61678.1"/>
    <property type="molecule type" value="Genomic_DNA"/>
</dbReference>
<dbReference type="InterPro" id="IPR002701">
    <property type="entry name" value="CM_II_prokaryot"/>
</dbReference>
<dbReference type="Pfam" id="PF01817">
    <property type="entry name" value="CM_2"/>
    <property type="match status" value="1"/>
</dbReference>
<dbReference type="AlphaFoldDB" id="A0A0R2A2T5"/>
<dbReference type="InterPro" id="IPR036979">
    <property type="entry name" value="CM_dom_sf"/>
</dbReference>
<keyword evidence="4" id="KW-1185">Reference proteome</keyword>
<dbReference type="SUPFAM" id="SSF48600">
    <property type="entry name" value="Chorismate mutase II"/>
    <property type="match status" value="1"/>
</dbReference>
<dbReference type="PATRIC" id="fig|1423813.3.peg.1783"/>
<evidence type="ECO:0000259" key="2">
    <source>
        <dbReference type="PROSITE" id="PS51168"/>
    </source>
</evidence>
<reference evidence="3 4" key="1">
    <citation type="journal article" date="2015" name="Genome Announc.">
        <title>Expanding the biotechnology potential of lactobacilli through comparative genomics of 213 strains and associated genera.</title>
        <authorList>
            <person name="Sun Z."/>
            <person name="Harris H.M."/>
            <person name="McCann A."/>
            <person name="Guo C."/>
            <person name="Argimon S."/>
            <person name="Zhang W."/>
            <person name="Yang X."/>
            <person name="Jeffery I.B."/>
            <person name="Cooney J.C."/>
            <person name="Kagawa T.F."/>
            <person name="Liu W."/>
            <person name="Song Y."/>
            <person name="Salvetti E."/>
            <person name="Wrobel A."/>
            <person name="Rasinkangas P."/>
            <person name="Parkhill J."/>
            <person name="Rea M.C."/>
            <person name="O'Sullivan O."/>
            <person name="Ritari J."/>
            <person name="Douillard F.P."/>
            <person name="Paul Ross R."/>
            <person name="Yang R."/>
            <person name="Briner A.E."/>
            <person name="Felis G.E."/>
            <person name="de Vos W.M."/>
            <person name="Barrangou R."/>
            <person name="Klaenhammer T.R."/>
            <person name="Caufield P.W."/>
            <person name="Cui Y."/>
            <person name="Zhang H."/>
            <person name="O'Toole P.W."/>
        </authorList>
    </citation>
    <scope>NUCLEOTIDE SEQUENCE [LARGE SCALE GENOMIC DNA]</scope>
    <source>
        <strain evidence="3 4">DSM 20634</strain>
    </source>
</reference>
<accession>A0A0R2A2T5</accession>
<dbReference type="GO" id="GO:0009697">
    <property type="term" value="P:salicylic acid biosynthetic process"/>
    <property type="evidence" value="ECO:0007669"/>
    <property type="project" value="TreeGrafter"/>
</dbReference>
<dbReference type="PANTHER" id="PTHR38041">
    <property type="entry name" value="CHORISMATE MUTASE"/>
    <property type="match status" value="1"/>
</dbReference>
<dbReference type="RefSeq" id="WP_057779034.1">
    <property type="nucleotide sequence ID" value="NZ_AYYY01000025.1"/>
</dbReference>
<comment type="caution">
    <text evidence="3">The sequence shown here is derived from an EMBL/GenBank/DDBJ whole genome shotgun (WGS) entry which is preliminary data.</text>
</comment>
<proteinExistence type="predicted"/>
<dbReference type="STRING" id="1423813.FC26_GL001756"/>
<feature type="domain" description="Chorismate mutase" evidence="2">
    <location>
        <begin position="1"/>
        <end position="86"/>
    </location>
</feature>
<dbReference type="Proteomes" id="UP000051733">
    <property type="component" value="Unassembled WGS sequence"/>
</dbReference>
<evidence type="ECO:0000313" key="4">
    <source>
        <dbReference type="Proteomes" id="UP000051733"/>
    </source>
</evidence>
<organism evidence="3 4">
    <name type="scientific">Paucilactobacillus vaccinostercus DSM 20634</name>
    <dbReference type="NCBI Taxonomy" id="1423813"/>
    <lineage>
        <taxon>Bacteria</taxon>
        <taxon>Bacillati</taxon>
        <taxon>Bacillota</taxon>
        <taxon>Bacilli</taxon>
        <taxon>Lactobacillales</taxon>
        <taxon>Lactobacillaceae</taxon>
        <taxon>Paucilactobacillus</taxon>
    </lineage>
</organism>